<evidence type="ECO:0000313" key="3">
    <source>
        <dbReference type="Proteomes" id="UP000655751"/>
    </source>
</evidence>
<dbReference type="SUPFAM" id="SSF50129">
    <property type="entry name" value="GroES-like"/>
    <property type="match status" value="1"/>
</dbReference>
<organism evidence="2 3">
    <name type="scientific">Nocardia bovistercoris</name>
    <dbReference type="NCBI Taxonomy" id="2785916"/>
    <lineage>
        <taxon>Bacteria</taxon>
        <taxon>Bacillati</taxon>
        <taxon>Actinomycetota</taxon>
        <taxon>Actinomycetes</taxon>
        <taxon>Mycobacteriales</taxon>
        <taxon>Nocardiaceae</taxon>
        <taxon>Nocardia</taxon>
    </lineage>
</organism>
<dbReference type="InterPro" id="IPR036291">
    <property type="entry name" value="NAD(P)-bd_dom_sf"/>
</dbReference>
<name>A0A931IHY2_9NOCA</name>
<dbReference type="SUPFAM" id="SSF51735">
    <property type="entry name" value="NAD(P)-binding Rossmann-fold domains"/>
    <property type="match status" value="1"/>
</dbReference>
<comment type="caution">
    <text evidence="2">The sequence shown here is derived from an EMBL/GenBank/DDBJ whole genome shotgun (WGS) entry which is preliminary data.</text>
</comment>
<dbReference type="PANTHER" id="PTHR45033:SF2">
    <property type="entry name" value="ZINC-TYPE ALCOHOL DEHYDROGENASE-LIKE PROTEIN C1773.06C"/>
    <property type="match status" value="1"/>
</dbReference>
<dbReference type="InterPro" id="IPR020843">
    <property type="entry name" value="ER"/>
</dbReference>
<sequence length="350" mass="37387">MNAIAYQLDPLHDLAGLTVREQQAPRPGPHQVVIAVRAASLNRRDLMLMDGSYPLPATPGVIPLSDGVGEVIAVGDDVTRAALGDRVTASYFVRFISGPQRLAHVAEQYGANHHGMLATYAVIEEDSVVHVPDHLTDIEAATLACAGVVAWAALTKPAPVGPGETILTVGSGNVALFAVQYAKMLGARVISITSGPEKAERLLELGADETVDRSAIPDWDEKVLELTDGHGVEHVVEAVGLPTLSKSVRSAGYNATVTMIGASQLPQGQPFENPFVGTYLGIRRIAVGSRDDFEAMNRAIGQHRMRSVIDRTFPLDQAVAAYRYFRDGDPFGKVVITMPRVRGGPALTSR</sequence>
<evidence type="ECO:0000313" key="2">
    <source>
        <dbReference type="EMBL" id="MBH0780913.1"/>
    </source>
</evidence>
<dbReference type="EMBL" id="JADMLG010000018">
    <property type="protein sequence ID" value="MBH0780913.1"/>
    <property type="molecule type" value="Genomic_DNA"/>
</dbReference>
<dbReference type="InterPro" id="IPR052711">
    <property type="entry name" value="Zinc_ADH-like"/>
</dbReference>
<dbReference type="PANTHER" id="PTHR45033">
    <property type="match status" value="1"/>
</dbReference>
<gene>
    <name evidence="2" type="ORF">IT779_32050</name>
</gene>
<accession>A0A931IHY2</accession>
<dbReference type="CDD" id="cd08276">
    <property type="entry name" value="MDR7"/>
    <property type="match status" value="1"/>
</dbReference>
<dbReference type="Gene3D" id="3.40.50.720">
    <property type="entry name" value="NAD(P)-binding Rossmann-like Domain"/>
    <property type="match status" value="1"/>
</dbReference>
<dbReference type="InterPro" id="IPR013149">
    <property type="entry name" value="ADH-like_C"/>
</dbReference>
<evidence type="ECO:0000259" key="1">
    <source>
        <dbReference type="SMART" id="SM00829"/>
    </source>
</evidence>
<keyword evidence="3" id="KW-1185">Reference proteome</keyword>
<dbReference type="InterPro" id="IPR013154">
    <property type="entry name" value="ADH-like_N"/>
</dbReference>
<feature type="domain" description="Enoyl reductase (ER)" evidence="1">
    <location>
        <begin position="12"/>
        <end position="336"/>
    </location>
</feature>
<dbReference type="Gene3D" id="3.90.180.10">
    <property type="entry name" value="Medium-chain alcohol dehydrogenases, catalytic domain"/>
    <property type="match status" value="1"/>
</dbReference>
<dbReference type="Proteomes" id="UP000655751">
    <property type="component" value="Unassembled WGS sequence"/>
</dbReference>
<dbReference type="Pfam" id="PF08240">
    <property type="entry name" value="ADH_N"/>
    <property type="match status" value="1"/>
</dbReference>
<protein>
    <submittedName>
        <fullName evidence="2">NAD(P)-dependent alcohol dehydrogenase</fullName>
    </submittedName>
</protein>
<dbReference type="SMART" id="SM00829">
    <property type="entry name" value="PKS_ER"/>
    <property type="match status" value="1"/>
</dbReference>
<dbReference type="AlphaFoldDB" id="A0A931IHY2"/>
<dbReference type="RefSeq" id="WP_196153215.1">
    <property type="nucleotide sequence ID" value="NZ_JADMLG010000018.1"/>
</dbReference>
<dbReference type="Pfam" id="PF00107">
    <property type="entry name" value="ADH_zinc_N"/>
    <property type="match status" value="1"/>
</dbReference>
<reference evidence="2" key="1">
    <citation type="submission" date="2020-11" db="EMBL/GenBank/DDBJ databases">
        <title>Nocardia NEAU-351.nov., a novel actinomycete isolated from the cow dung.</title>
        <authorList>
            <person name="Zhang X."/>
        </authorList>
    </citation>
    <scope>NUCLEOTIDE SEQUENCE</scope>
    <source>
        <strain evidence="2">NEAU-351</strain>
    </source>
</reference>
<proteinExistence type="predicted"/>
<dbReference type="InterPro" id="IPR011032">
    <property type="entry name" value="GroES-like_sf"/>
</dbReference>
<dbReference type="GO" id="GO:0016491">
    <property type="term" value="F:oxidoreductase activity"/>
    <property type="evidence" value="ECO:0007669"/>
    <property type="project" value="InterPro"/>
</dbReference>